<feature type="domain" description="Fibronectin type-III" evidence="3">
    <location>
        <begin position="92"/>
        <end position="185"/>
    </location>
</feature>
<evidence type="ECO:0000313" key="5">
    <source>
        <dbReference type="Proteomes" id="UP001046870"/>
    </source>
</evidence>
<accession>A0A9D3QE18</accession>
<dbReference type="Pfam" id="PF01108">
    <property type="entry name" value="Tissue_fac"/>
    <property type="match status" value="1"/>
</dbReference>
<dbReference type="Proteomes" id="UP001046870">
    <property type="component" value="Chromosome 3"/>
</dbReference>
<evidence type="ECO:0000313" key="4">
    <source>
        <dbReference type="EMBL" id="KAG7483545.1"/>
    </source>
</evidence>
<dbReference type="EMBL" id="JAFDVH010000003">
    <property type="protein sequence ID" value="KAG7483545.1"/>
    <property type="molecule type" value="Genomic_DNA"/>
</dbReference>
<keyword evidence="5" id="KW-1185">Reference proteome</keyword>
<organism evidence="4 5">
    <name type="scientific">Megalops atlanticus</name>
    <name type="common">Tarpon</name>
    <name type="synonym">Clupea gigantea</name>
    <dbReference type="NCBI Taxonomy" id="7932"/>
    <lineage>
        <taxon>Eukaryota</taxon>
        <taxon>Metazoa</taxon>
        <taxon>Chordata</taxon>
        <taxon>Craniata</taxon>
        <taxon>Vertebrata</taxon>
        <taxon>Euteleostomi</taxon>
        <taxon>Actinopterygii</taxon>
        <taxon>Neopterygii</taxon>
        <taxon>Teleostei</taxon>
        <taxon>Elopiformes</taxon>
        <taxon>Megalopidae</taxon>
        <taxon>Megalops</taxon>
    </lineage>
</organism>
<keyword evidence="2" id="KW-0472">Membrane</keyword>
<dbReference type="PANTHER" id="PTHR20859">
    <property type="entry name" value="INTERFERON/INTERLEUKIN RECEPTOR"/>
    <property type="match status" value="1"/>
</dbReference>
<feature type="region of interest" description="Disordered" evidence="1">
    <location>
        <begin position="1"/>
        <end position="27"/>
    </location>
</feature>
<dbReference type="PROSITE" id="PS50853">
    <property type="entry name" value="FN3"/>
    <property type="match status" value="1"/>
</dbReference>
<evidence type="ECO:0000259" key="3">
    <source>
        <dbReference type="PROSITE" id="PS50853"/>
    </source>
</evidence>
<reference evidence="4" key="1">
    <citation type="submission" date="2021-01" db="EMBL/GenBank/DDBJ databases">
        <authorList>
            <person name="Zahm M."/>
            <person name="Roques C."/>
            <person name="Cabau C."/>
            <person name="Klopp C."/>
            <person name="Donnadieu C."/>
            <person name="Jouanno E."/>
            <person name="Lampietro C."/>
            <person name="Louis A."/>
            <person name="Herpin A."/>
            <person name="Echchiki A."/>
            <person name="Berthelot C."/>
            <person name="Parey E."/>
            <person name="Roest-Crollius H."/>
            <person name="Braasch I."/>
            <person name="Postlethwait J."/>
            <person name="Bobe J."/>
            <person name="Montfort J."/>
            <person name="Bouchez O."/>
            <person name="Begum T."/>
            <person name="Mejri S."/>
            <person name="Adams A."/>
            <person name="Chen W.-J."/>
            <person name="Guiguen Y."/>
        </authorList>
    </citation>
    <scope>NUCLEOTIDE SEQUENCE</scope>
    <source>
        <strain evidence="4">YG-15Mar2019-1</strain>
        <tissue evidence="4">Brain</tissue>
    </source>
</reference>
<protein>
    <recommendedName>
        <fullName evidence="3">Fibronectin type-III domain-containing protein</fullName>
    </recommendedName>
</protein>
<dbReference type="InterPro" id="IPR003961">
    <property type="entry name" value="FN3_dom"/>
</dbReference>
<dbReference type="Gene3D" id="2.60.40.10">
    <property type="entry name" value="Immunoglobulins"/>
    <property type="match status" value="1"/>
</dbReference>
<comment type="caution">
    <text evidence="4">The sequence shown here is derived from an EMBL/GenBank/DDBJ whole genome shotgun (WGS) entry which is preliminary data.</text>
</comment>
<dbReference type="GO" id="GO:0004896">
    <property type="term" value="F:cytokine receptor activity"/>
    <property type="evidence" value="ECO:0007669"/>
    <property type="project" value="TreeGrafter"/>
</dbReference>
<dbReference type="InterPro" id="IPR050650">
    <property type="entry name" value="Type-II_Cytokine-TF_Rcpt"/>
</dbReference>
<dbReference type="OrthoDB" id="10031784at2759"/>
<sequence>MVLTYRKHGSHGSTSVSEASGNKASPVPVSTLIPTDACLNHHEWAVHDKPLAGLKLDRQWPTGHQDTMTAISATGLIYLLCSALMSAGRLLPPQNLTVDMLDFKGKAKWDPDPGNPPHTTYTVELQPIGEAWTESCTGITATKCPLMFNLTLDDLLKSYYVRVKAMYRGESSTWTNHDTIQPYGDTLLSAPIMHLSYRERNISIHIDMPQSVLTVRPQLKYFIQVFEETDWLNVSGKCIKGESGESSRVCMNLTPGQNYCVKASAVLAQQQRKQHLYSRDCISLPNEASAILWHAVMGALLLLAVIVTLTLAALHYYLKPRASELHMPKSLKMVRGASGAVATILSEVPILTMYLWHTSASLESCVTPPGKQPFVPCEYELRSWHIGDEESIGHSDVLPGPTEQESTGNQLLPAPCTYLEALDNDGDRVKDWDEDGDKQGYRSCSPEGTGCTAEALLREQQGNGRWQLEQAPSLDVPMTSLSLCIDSGEEASREAREIDSDGEGGANVDEGAELLGCSFRDSLGYLPGALENFEDPYTKRSISTYISGYEPRPEPSSQDPFHSALRMTLSPASPLFEQSVLYLKR</sequence>
<dbReference type="GO" id="GO:0005886">
    <property type="term" value="C:plasma membrane"/>
    <property type="evidence" value="ECO:0007669"/>
    <property type="project" value="TreeGrafter"/>
</dbReference>
<keyword evidence="2" id="KW-0812">Transmembrane</keyword>
<dbReference type="PANTHER" id="PTHR20859:SF93">
    <property type="entry name" value="CYTOKINE RECEPTOR FAMILY MEMBER B12-RELATED"/>
    <property type="match status" value="1"/>
</dbReference>
<dbReference type="CDD" id="cd00063">
    <property type="entry name" value="FN3"/>
    <property type="match status" value="1"/>
</dbReference>
<dbReference type="InterPro" id="IPR015373">
    <property type="entry name" value="Interferon/interleukin_rcp_dom"/>
</dbReference>
<dbReference type="Pfam" id="PF09294">
    <property type="entry name" value="Interfer-bind"/>
    <property type="match status" value="1"/>
</dbReference>
<dbReference type="SUPFAM" id="SSF49265">
    <property type="entry name" value="Fibronectin type III"/>
    <property type="match status" value="2"/>
</dbReference>
<proteinExistence type="predicted"/>
<name>A0A9D3QE18_MEGAT</name>
<feature type="transmembrane region" description="Helical" evidence="2">
    <location>
        <begin position="339"/>
        <end position="357"/>
    </location>
</feature>
<gene>
    <name evidence="4" type="ORF">MATL_G00039560</name>
</gene>
<dbReference type="InterPro" id="IPR036116">
    <property type="entry name" value="FN3_sf"/>
</dbReference>
<feature type="compositionally biased region" description="Basic residues" evidence="1">
    <location>
        <begin position="1"/>
        <end position="10"/>
    </location>
</feature>
<evidence type="ECO:0000256" key="2">
    <source>
        <dbReference type="SAM" id="Phobius"/>
    </source>
</evidence>
<feature type="compositionally biased region" description="Polar residues" evidence="1">
    <location>
        <begin position="11"/>
        <end position="23"/>
    </location>
</feature>
<dbReference type="AlphaFoldDB" id="A0A9D3QE18"/>
<dbReference type="InterPro" id="IPR013783">
    <property type="entry name" value="Ig-like_fold"/>
</dbReference>
<feature type="transmembrane region" description="Helical" evidence="2">
    <location>
        <begin position="291"/>
        <end position="318"/>
    </location>
</feature>
<evidence type="ECO:0000256" key="1">
    <source>
        <dbReference type="SAM" id="MobiDB-lite"/>
    </source>
</evidence>
<keyword evidence="2" id="KW-1133">Transmembrane helix</keyword>